<dbReference type="EMBL" id="JADWDJ010000002">
    <property type="protein sequence ID" value="KAG5284423.1"/>
    <property type="molecule type" value="Genomic_DNA"/>
</dbReference>
<organism evidence="2 3">
    <name type="scientific">Alosa alosa</name>
    <name type="common">allis shad</name>
    <dbReference type="NCBI Taxonomy" id="278164"/>
    <lineage>
        <taxon>Eukaryota</taxon>
        <taxon>Metazoa</taxon>
        <taxon>Chordata</taxon>
        <taxon>Craniata</taxon>
        <taxon>Vertebrata</taxon>
        <taxon>Euteleostomi</taxon>
        <taxon>Actinopterygii</taxon>
        <taxon>Neopterygii</taxon>
        <taxon>Teleostei</taxon>
        <taxon>Clupei</taxon>
        <taxon>Clupeiformes</taxon>
        <taxon>Clupeoidei</taxon>
        <taxon>Clupeidae</taxon>
        <taxon>Alosa</taxon>
    </lineage>
</organism>
<proteinExistence type="predicted"/>
<accession>A0AAV6HAM3</accession>
<reference evidence="2" key="1">
    <citation type="submission" date="2020-10" db="EMBL/GenBank/DDBJ databases">
        <title>Chromosome-scale genome assembly of the Allis shad, Alosa alosa.</title>
        <authorList>
            <person name="Margot Z."/>
            <person name="Christophe K."/>
            <person name="Cabau C."/>
            <person name="Louis A."/>
            <person name="Berthelot C."/>
            <person name="Parey E."/>
            <person name="Roest Crollius H."/>
            <person name="Montfort J."/>
            <person name="Robinson-Rechavi M."/>
            <person name="Bucao C."/>
            <person name="Bouchez O."/>
            <person name="Gislard M."/>
            <person name="Lluch J."/>
            <person name="Milhes M."/>
            <person name="Lampietro C."/>
            <person name="Lopez Roques C."/>
            <person name="Donnadieu C."/>
            <person name="Braasch I."/>
            <person name="Desvignes T."/>
            <person name="Postlethwait J."/>
            <person name="Bobe J."/>
            <person name="Guiguen Y."/>
        </authorList>
    </citation>
    <scope>NUCLEOTIDE SEQUENCE</scope>
    <source>
        <strain evidence="2">M-15738</strain>
        <tissue evidence="2">Blood</tissue>
    </source>
</reference>
<feature type="compositionally biased region" description="Basic and acidic residues" evidence="1">
    <location>
        <begin position="182"/>
        <end position="194"/>
    </location>
</feature>
<evidence type="ECO:0000313" key="3">
    <source>
        <dbReference type="Proteomes" id="UP000823561"/>
    </source>
</evidence>
<evidence type="ECO:0000313" key="2">
    <source>
        <dbReference type="EMBL" id="KAG5284423.1"/>
    </source>
</evidence>
<gene>
    <name evidence="2" type="ORF">AALO_G00026580</name>
</gene>
<name>A0AAV6HAM3_9TELE</name>
<feature type="region of interest" description="Disordered" evidence="1">
    <location>
        <begin position="33"/>
        <end position="53"/>
    </location>
</feature>
<dbReference type="AlphaFoldDB" id="A0AAV6HAM3"/>
<dbReference type="Proteomes" id="UP000823561">
    <property type="component" value="Chromosome 2"/>
</dbReference>
<comment type="caution">
    <text evidence="2">The sequence shown here is derived from an EMBL/GenBank/DDBJ whole genome shotgun (WGS) entry which is preliminary data.</text>
</comment>
<evidence type="ECO:0000256" key="1">
    <source>
        <dbReference type="SAM" id="MobiDB-lite"/>
    </source>
</evidence>
<protein>
    <submittedName>
        <fullName evidence="2">Uncharacterized protein</fullName>
    </submittedName>
</protein>
<feature type="region of interest" description="Disordered" evidence="1">
    <location>
        <begin position="169"/>
        <end position="205"/>
    </location>
</feature>
<sequence length="243" mass="27918">MTWYKNAQDSIWHGERPAVAGLLLYPDKKEKMETTSESAFCPRPVAERQQRTEKKNMLQSSIQLEGEHSFTTTHREDFRVEDFQPYSPLALRQKTPRWERRGMTKEMEHVTFYQQDFPPPLHTLRKATPAVPHPDNLGINPSLRGEFLTIQKETYPGWAVTEASRPNQRHILSPGTPPPGGHEVKTPARTEENIPHTGSKAPQSKTILQYFNVRASHTTGSLLSREHKRKETRFQLLNSVESS</sequence>
<keyword evidence="3" id="KW-1185">Reference proteome</keyword>